<feature type="compositionally biased region" description="Polar residues" evidence="1">
    <location>
        <begin position="51"/>
        <end position="61"/>
    </location>
</feature>
<dbReference type="AlphaFoldDB" id="A0A9Q3H9N4"/>
<proteinExistence type="predicted"/>
<accession>A0A9Q3H9N4</accession>
<feature type="compositionally biased region" description="Polar residues" evidence="1">
    <location>
        <begin position="1"/>
        <end position="16"/>
    </location>
</feature>
<evidence type="ECO:0000313" key="2">
    <source>
        <dbReference type="EMBL" id="MBW0494844.1"/>
    </source>
</evidence>
<evidence type="ECO:0000256" key="1">
    <source>
        <dbReference type="SAM" id="MobiDB-lite"/>
    </source>
</evidence>
<protein>
    <submittedName>
        <fullName evidence="2">Uncharacterized protein</fullName>
    </submittedName>
</protein>
<organism evidence="2 3">
    <name type="scientific">Austropuccinia psidii MF-1</name>
    <dbReference type="NCBI Taxonomy" id="1389203"/>
    <lineage>
        <taxon>Eukaryota</taxon>
        <taxon>Fungi</taxon>
        <taxon>Dikarya</taxon>
        <taxon>Basidiomycota</taxon>
        <taxon>Pucciniomycotina</taxon>
        <taxon>Pucciniomycetes</taxon>
        <taxon>Pucciniales</taxon>
        <taxon>Sphaerophragmiaceae</taxon>
        <taxon>Austropuccinia</taxon>
    </lineage>
</organism>
<gene>
    <name evidence="2" type="ORF">O181_034559</name>
</gene>
<comment type="caution">
    <text evidence="2">The sequence shown here is derived from an EMBL/GenBank/DDBJ whole genome shotgun (WGS) entry which is preliminary data.</text>
</comment>
<feature type="region of interest" description="Disordered" evidence="1">
    <location>
        <begin position="1"/>
        <end position="92"/>
    </location>
</feature>
<dbReference type="Proteomes" id="UP000765509">
    <property type="component" value="Unassembled WGS sequence"/>
</dbReference>
<dbReference type="EMBL" id="AVOT02012775">
    <property type="protein sequence ID" value="MBW0494844.1"/>
    <property type="molecule type" value="Genomic_DNA"/>
</dbReference>
<keyword evidence="3" id="KW-1185">Reference proteome</keyword>
<feature type="compositionally biased region" description="Polar residues" evidence="1">
    <location>
        <begin position="25"/>
        <end position="34"/>
    </location>
</feature>
<feature type="compositionally biased region" description="Basic and acidic residues" evidence="1">
    <location>
        <begin position="41"/>
        <end position="50"/>
    </location>
</feature>
<evidence type="ECO:0000313" key="3">
    <source>
        <dbReference type="Proteomes" id="UP000765509"/>
    </source>
</evidence>
<name>A0A9Q3H9N4_9BASI</name>
<reference evidence="2" key="1">
    <citation type="submission" date="2021-03" db="EMBL/GenBank/DDBJ databases">
        <title>Draft genome sequence of rust myrtle Austropuccinia psidii MF-1, a brazilian biotype.</title>
        <authorList>
            <person name="Quecine M.C."/>
            <person name="Pachon D.M.R."/>
            <person name="Bonatelli M.L."/>
            <person name="Correr F.H."/>
            <person name="Franceschini L.M."/>
            <person name="Leite T.F."/>
            <person name="Margarido G.R.A."/>
            <person name="Almeida C.A."/>
            <person name="Ferrarezi J.A."/>
            <person name="Labate C.A."/>
        </authorList>
    </citation>
    <scope>NUCLEOTIDE SEQUENCE</scope>
    <source>
        <strain evidence="2">MF-1</strain>
    </source>
</reference>
<sequence>MPSTRSGASYKPSSRSQKCHRCDSGRSQLVTEGQGSVDEAQTDKLCHSDADNTVSSSNRAETGTRILSGHLCLQPDQEKAITPQEAPKKGST</sequence>